<evidence type="ECO:0000256" key="1">
    <source>
        <dbReference type="ARBA" id="ARBA00004141"/>
    </source>
</evidence>
<feature type="transmembrane region" description="Helical" evidence="6">
    <location>
        <begin position="176"/>
        <end position="194"/>
    </location>
</feature>
<keyword evidence="7" id="KW-0732">Signal</keyword>
<reference evidence="8" key="2">
    <citation type="submission" date="2025-08" db="UniProtKB">
        <authorList>
            <consortium name="Ensembl"/>
        </authorList>
    </citation>
    <scope>IDENTIFICATION</scope>
</reference>
<dbReference type="GO" id="GO:0015297">
    <property type="term" value="F:antiporter activity"/>
    <property type="evidence" value="ECO:0007669"/>
    <property type="project" value="InterPro"/>
</dbReference>
<feature type="transmembrane region" description="Helical" evidence="6">
    <location>
        <begin position="297"/>
        <end position="314"/>
    </location>
</feature>
<dbReference type="GeneTree" id="ENSGT00940000163234"/>
<dbReference type="Ensembl" id="ENSECRT00000012284.1">
    <property type="protein sequence ID" value="ENSECRP00000012085.1"/>
    <property type="gene ID" value="ENSECRG00000007436.1"/>
</dbReference>
<dbReference type="InterPro" id="IPR002528">
    <property type="entry name" value="MATE_fam"/>
</dbReference>
<evidence type="ECO:0000256" key="3">
    <source>
        <dbReference type="ARBA" id="ARBA00022692"/>
    </source>
</evidence>
<keyword evidence="5 6" id="KW-0472">Membrane</keyword>
<sequence length="440" mass="48299">APFASQLMIFLISFISTVFCGHLGKTELDAVALSITVSVINVTGISIGSGLASVCDTLISQTYGSGNLKRVGIILQRGILILLLSCFPCWAFLINTESLLRLNKQCLPFKSSCSISMLSISFILQAVFLYQLQGRYLQNQGIIWPQVITGAAGNIVNALINYIFLFVLNLGVAGSAWANTISQFSLAVFLYSYIRWKKLHVETWSGWSQECLQEWGSFIRLAIPSMLMLCIEWWTFEIGSFLSGLISKVALGSQSILYELSTIAFMFPLGYGVAVNVRVGNALGAGNTEQAKKSCKVAMMCTGVLAILVMSVVLALKNKIAYIFTTDPYVINYLGFFGIVKGAGKQKIGAICNLTGYYIIGLPIGVSLMFAAHMGVLGFWIGLLVCVFMQSIFFLILVLKFDWKLLTEEVNGFCFSDLIKLPDRVPYTLRAFVADVTTIQ</sequence>
<feature type="transmembrane region" description="Helical" evidence="6">
    <location>
        <begin position="320"/>
        <end position="339"/>
    </location>
</feature>
<dbReference type="AlphaFoldDB" id="A0A8C4S6Q1"/>
<evidence type="ECO:0008006" key="10">
    <source>
        <dbReference type="Google" id="ProtNLM"/>
    </source>
</evidence>
<dbReference type="CDD" id="cd13132">
    <property type="entry name" value="MATE_eukaryotic"/>
    <property type="match status" value="1"/>
</dbReference>
<feature type="signal peptide" evidence="7">
    <location>
        <begin position="1"/>
        <end position="20"/>
    </location>
</feature>
<dbReference type="GO" id="GO:0016020">
    <property type="term" value="C:membrane"/>
    <property type="evidence" value="ECO:0007669"/>
    <property type="project" value="UniProtKB-SubCell"/>
</dbReference>
<reference evidence="8" key="3">
    <citation type="submission" date="2025-09" db="UniProtKB">
        <authorList>
            <consortium name="Ensembl"/>
        </authorList>
    </citation>
    <scope>IDENTIFICATION</scope>
</reference>
<comment type="similarity">
    <text evidence="2">Belongs to the multi antimicrobial extrusion (MATE) (TC 2.A.66.1) family.</text>
</comment>
<feature type="transmembrane region" description="Helical" evidence="6">
    <location>
        <begin position="30"/>
        <end position="54"/>
    </location>
</feature>
<keyword evidence="4 6" id="KW-1133">Transmembrane helix</keyword>
<keyword evidence="9" id="KW-1185">Reference proteome</keyword>
<feature type="chain" id="PRO_5034566325" description="Multidrug and toxin extrusion protein" evidence="7">
    <location>
        <begin position="21"/>
        <end position="440"/>
    </location>
</feature>
<dbReference type="Pfam" id="PF01554">
    <property type="entry name" value="MatE"/>
    <property type="match status" value="2"/>
</dbReference>
<dbReference type="Proteomes" id="UP000694620">
    <property type="component" value="Chromosome 8"/>
</dbReference>
<evidence type="ECO:0000256" key="4">
    <source>
        <dbReference type="ARBA" id="ARBA00022989"/>
    </source>
</evidence>
<feature type="transmembrane region" description="Helical" evidence="6">
    <location>
        <begin position="142"/>
        <end position="164"/>
    </location>
</feature>
<evidence type="ECO:0000256" key="5">
    <source>
        <dbReference type="ARBA" id="ARBA00023136"/>
    </source>
</evidence>
<feature type="transmembrane region" description="Helical" evidence="6">
    <location>
        <begin position="351"/>
        <end position="371"/>
    </location>
</feature>
<comment type="subcellular location">
    <subcellularLocation>
        <location evidence="1">Membrane</location>
        <topology evidence="1">Multi-pass membrane protein</topology>
    </subcellularLocation>
</comment>
<feature type="transmembrane region" description="Helical" evidence="6">
    <location>
        <begin position="377"/>
        <end position="399"/>
    </location>
</feature>
<dbReference type="GO" id="GO:0042910">
    <property type="term" value="F:xenobiotic transmembrane transporter activity"/>
    <property type="evidence" value="ECO:0007669"/>
    <property type="project" value="InterPro"/>
</dbReference>
<evidence type="ECO:0000313" key="9">
    <source>
        <dbReference type="Proteomes" id="UP000694620"/>
    </source>
</evidence>
<evidence type="ECO:0000256" key="2">
    <source>
        <dbReference type="ARBA" id="ARBA00010199"/>
    </source>
</evidence>
<feature type="transmembrane region" description="Helical" evidence="6">
    <location>
        <begin position="74"/>
        <end position="94"/>
    </location>
</feature>
<protein>
    <recommendedName>
        <fullName evidence="10">Multidrug and toxin extrusion protein</fullName>
    </recommendedName>
</protein>
<dbReference type="GO" id="GO:1990961">
    <property type="term" value="P:xenobiotic detoxification by transmembrane export across the plasma membrane"/>
    <property type="evidence" value="ECO:0007669"/>
    <property type="project" value="InterPro"/>
</dbReference>
<feature type="transmembrane region" description="Helical" evidence="6">
    <location>
        <begin position="114"/>
        <end position="130"/>
    </location>
</feature>
<dbReference type="InterPro" id="IPR045069">
    <property type="entry name" value="MATE_euk"/>
</dbReference>
<accession>A0A8C4S6Q1</accession>
<dbReference type="NCBIfam" id="TIGR00797">
    <property type="entry name" value="matE"/>
    <property type="match status" value="1"/>
</dbReference>
<evidence type="ECO:0000256" key="6">
    <source>
        <dbReference type="SAM" id="Phobius"/>
    </source>
</evidence>
<feature type="transmembrane region" description="Helical" evidence="6">
    <location>
        <begin position="256"/>
        <end position="277"/>
    </location>
</feature>
<organism evidence="8 9">
    <name type="scientific">Erpetoichthys calabaricus</name>
    <name type="common">Rope fish</name>
    <name type="synonym">Calamoichthys calabaricus</name>
    <dbReference type="NCBI Taxonomy" id="27687"/>
    <lineage>
        <taxon>Eukaryota</taxon>
        <taxon>Metazoa</taxon>
        <taxon>Chordata</taxon>
        <taxon>Craniata</taxon>
        <taxon>Vertebrata</taxon>
        <taxon>Euteleostomi</taxon>
        <taxon>Actinopterygii</taxon>
        <taxon>Polypteriformes</taxon>
        <taxon>Polypteridae</taxon>
        <taxon>Erpetoichthys</taxon>
    </lineage>
</organism>
<evidence type="ECO:0000256" key="7">
    <source>
        <dbReference type="SAM" id="SignalP"/>
    </source>
</evidence>
<dbReference type="PANTHER" id="PTHR11206">
    <property type="entry name" value="MULTIDRUG RESISTANCE PROTEIN"/>
    <property type="match status" value="1"/>
</dbReference>
<proteinExistence type="inferred from homology"/>
<keyword evidence="3 6" id="KW-0812">Transmembrane</keyword>
<reference evidence="8" key="1">
    <citation type="submission" date="2021-06" db="EMBL/GenBank/DDBJ databases">
        <authorList>
            <consortium name="Wellcome Sanger Institute Data Sharing"/>
        </authorList>
    </citation>
    <scope>NUCLEOTIDE SEQUENCE [LARGE SCALE GENOMIC DNA]</scope>
</reference>
<evidence type="ECO:0000313" key="8">
    <source>
        <dbReference type="Ensembl" id="ENSECRP00000012085.1"/>
    </source>
</evidence>
<name>A0A8C4S6Q1_ERPCA</name>